<comment type="caution">
    <text evidence="4">The sequence shown here is derived from an EMBL/GenBank/DDBJ whole genome shotgun (WGS) entry which is preliminary data.</text>
</comment>
<dbReference type="FunFam" id="1.25.40.10:FF:000184">
    <property type="entry name" value="Pentatricopeptide repeat-containing protein, chloroplastic"/>
    <property type="match status" value="1"/>
</dbReference>
<evidence type="ECO:0000256" key="3">
    <source>
        <dbReference type="PROSITE-ProRule" id="PRU00708"/>
    </source>
</evidence>
<dbReference type="Pfam" id="PF13041">
    <property type="entry name" value="PPR_2"/>
    <property type="match status" value="2"/>
</dbReference>
<sequence length="527" mass="58946">MFPPSFNHRHRGFTSLLRRCDSTIQLQQIHAQFTIHGLSFDPHLFLSSPHLDLDSSYLLLLLLRSLPSPTSAYNALIRASSASRNPSRSFSLYARMLRAAARPDHLTFPFLAKSCARLALPRLGLSLHSHVAKAGLASDRFVQNSMVHMYAACGGMRLARRVFDEISQPNVVSWNSLLDGYAKCGDLAAAREVFGRMPERDVVSWSAMIDGYVKGGECNEAIELFDSMEALQFGPKANEVTMVSLLCACAHLGSLEQGRRMHRYLEQNGFRLNLTLATSLIDMYAKCGSIHDALLVFRAVPAEKTDVLIWNAMIGGLALHGLGKESVEMFEKMQELRVMPDEITYLGLLTACVHGGLVYEAWSFFKSLEAQGMRPHVEHYACLVDVLGRAGQIRDAFELVEKMPIPPSASVLGALLNSCRMHGWVEMGEIVGKRLVELEPYHDGRYIGLSNIYAVGRRWDEAKSMREVMEKRGVRKVPGFSEIDVGGKLHRFIAHDKIHPQSTEIYFILGLVTWQMKMEDAASIVRH</sequence>
<dbReference type="Proteomes" id="UP000092600">
    <property type="component" value="Unassembled WGS sequence"/>
</dbReference>
<name>A0A199UFM3_ANACO</name>
<dbReference type="InterPro" id="IPR011990">
    <property type="entry name" value="TPR-like_helical_dom_sf"/>
</dbReference>
<dbReference type="AlphaFoldDB" id="A0A199UFM3"/>
<dbReference type="InterPro" id="IPR002885">
    <property type="entry name" value="PPR_rpt"/>
</dbReference>
<dbReference type="Pfam" id="PF20431">
    <property type="entry name" value="E_motif"/>
    <property type="match status" value="1"/>
</dbReference>
<dbReference type="Gene3D" id="1.25.40.10">
    <property type="entry name" value="Tetratricopeptide repeat domain"/>
    <property type="match status" value="3"/>
</dbReference>
<feature type="repeat" description="PPR" evidence="3">
    <location>
        <begin position="341"/>
        <end position="375"/>
    </location>
</feature>
<dbReference type="PANTHER" id="PTHR47926">
    <property type="entry name" value="PENTATRICOPEPTIDE REPEAT-CONTAINING PROTEIN"/>
    <property type="match status" value="1"/>
</dbReference>
<gene>
    <name evidence="4" type="ORF">ACMD2_00570</name>
</gene>
<evidence type="ECO:0000313" key="5">
    <source>
        <dbReference type="Proteomes" id="UP000092600"/>
    </source>
</evidence>
<dbReference type="PROSITE" id="PS51375">
    <property type="entry name" value="PPR"/>
    <property type="match status" value="4"/>
</dbReference>
<dbReference type="GO" id="GO:0003723">
    <property type="term" value="F:RNA binding"/>
    <property type="evidence" value="ECO:0007669"/>
    <property type="project" value="InterPro"/>
</dbReference>
<dbReference type="PANTHER" id="PTHR47926:SF483">
    <property type="entry name" value="TETRATRICOPEPTIDE-LIKE HELICAL DOMAIN SUPERFAMILY"/>
    <property type="match status" value="1"/>
</dbReference>
<evidence type="ECO:0000256" key="1">
    <source>
        <dbReference type="ARBA" id="ARBA00022737"/>
    </source>
</evidence>
<accession>A0A199UFM3</accession>
<proteinExistence type="predicted"/>
<dbReference type="SUPFAM" id="SSF48452">
    <property type="entry name" value="TPR-like"/>
    <property type="match status" value="1"/>
</dbReference>
<dbReference type="InterPro" id="IPR046960">
    <property type="entry name" value="PPR_At4g14850-like_plant"/>
</dbReference>
<dbReference type="FunFam" id="1.25.40.10:FF:000348">
    <property type="entry name" value="Pentatricopeptide repeat-containing protein chloroplastic"/>
    <property type="match status" value="1"/>
</dbReference>
<dbReference type="Pfam" id="PF12854">
    <property type="entry name" value="PPR_1"/>
    <property type="match status" value="2"/>
</dbReference>
<dbReference type="InterPro" id="IPR046848">
    <property type="entry name" value="E_motif"/>
</dbReference>
<evidence type="ECO:0000256" key="2">
    <source>
        <dbReference type="ARBA" id="ARBA00022946"/>
    </source>
</evidence>
<protein>
    <submittedName>
        <fullName evidence="4">Pentatricopeptide repeat-containing protein</fullName>
    </submittedName>
</protein>
<feature type="repeat" description="PPR" evidence="3">
    <location>
        <begin position="170"/>
        <end position="204"/>
    </location>
</feature>
<keyword evidence="1" id="KW-0677">Repeat</keyword>
<keyword evidence="2" id="KW-0809">Transit peptide</keyword>
<evidence type="ECO:0000313" key="4">
    <source>
        <dbReference type="EMBL" id="OAY63544.1"/>
    </source>
</evidence>
<dbReference type="NCBIfam" id="TIGR00756">
    <property type="entry name" value="PPR"/>
    <property type="match status" value="3"/>
</dbReference>
<feature type="repeat" description="PPR" evidence="3">
    <location>
        <begin position="238"/>
        <end position="272"/>
    </location>
</feature>
<feature type="repeat" description="PPR" evidence="3">
    <location>
        <begin position="306"/>
        <end position="340"/>
    </location>
</feature>
<dbReference type="Pfam" id="PF01535">
    <property type="entry name" value="PPR"/>
    <property type="match status" value="2"/>
</dbReference>
<dbReference type="GO" id="GO:0009451">
    <property type="term" value="P:RNA modification"/>
    <property type="evidence" value="ECO:0007669"/>
    <property type="project" value="InterPro"/>
</dbReference>
<reference evidence="4 5" key="1">
    <citation type="journal article" date="2016" name="DNA Res.">
        <title>The draft genome of MD-2 pineapple using hybrid error correction of long reads.</title>
        <authorList>
            <person name="Redwan R.M."/>
            <person name="Saidin A."/>
            <person name="Kumar S.V."/>
        </authorList>
    </citation>
    <scope>NUCLEOTIDE SEQUENCE [LARGE SCALE GENOMIC DNA]</scope>
    <source>
        <strain evidence="5">cv. MD2</strain>
        <tissue evidence="4">Leaf</tissue>
    </source>
</reference>
<dbReference type="EMBL" id="LSRQ01008337">
    <property type="protein sequence ID" value="OAY63544.1"/>
    <property type="molecule type" value="Genomic_DNA"/>
</dbReference>
<organism evidence="4 5">
    <name type="scientific">Ananas comosus</name>
    <name type="common">Pineapple</name>
    <name type="synonym">Ananas ananas</name>
    <dbReference type="NCBI Taxonomy" id="4615"/>
    <lineage>
        <taxon>Eukaryota</taxon>
        <taxon>Viridiplantae</taxon>
        <taxon>Streptophyta</taxon>
        <taxon>Embryophyta</taxon>
        <taxon>Tracheophyta</taxon>
        <taxon>Spermatophyta</taxon>
        <taxon>Magnoliopsida</taxon>
        <taxon>Liliopsida</taxon>
        <taxon>Poales</taxon>
        <taxon>Bromeliaceae</taxon>
        <taxon>Bromelioideae</taxon>
        <taxon>Ananas</taxon>
    </lineage>
</organism>